<reference evidence="1" key="1">
    <citation type="journal article" date="2021" name="PeerJ">
        <title>Extensive microbial diversity within the chicken gut microbiome revealed by metagenomics and culture.</title>
        <authorList>
            <person name="Gilroy R."/>
            <person name="Ravi A."/>
            <person name="Getino M."/>
            <person name="Pursley I."/>
            <person name="Horton D.L."/>
            <person name="Alikhan N.F."/>
            <person name="Baker D."/>
            <person name="Gharbi K."/>
            <person name="Hall N."/>
            <person name="Watson M."/>
            <person name="Adriaenssens E.M."/>
            <person name="Foster-Nyarko E."/>
            <person name="Jarju S."/>
            <person name="Secka A."/>
            <person name="Antonio M."/>
            <person name="Oren A."/>
            <person name="Chaudhuri R.R."/>
            <person name="La Ragione R."/>
            <person name="Hildebrand F."/>
            <person name="Pallen M.J."/>
        </authorList>
    </citation>
    <scope>NUCLEOTIDE SEQUENCE</scope>
    <source>
        <strain evidence="1">CHK183-5548</strain>
    </source>
</reference>
<sequence>MEQIRERLQELADPEYRKFHSGLLPGTENILGVRIPDLRRLAKEILAGDWREFLETVSDDTYEEKQLQGLVTAGAWKKMEAEELFERTARFVPKIDNWAVCDVFCGDYRAADGKLRREVWEFVRPYFRKEGEYELRFAAVMALSHYCDEEHVREAFHFFDGIHSEAYYVRMAVAWAVSVYYVKLPEITMEYLKNCALDDWTYNKALQKITESRRVDRDTKEMVRKMKRTVKKGETRSL</sequence>
<accession>A0A9D2PEC8</accession>
<protein>
    <submittedName>
        <fullName evidence="1">DNA alkylation repair protein</fullName>
    </submittedName>
</protein>
<evidence type="ECO:0000313" key="1">
    <source>
        <dbReference type="EMBL" id="HJC48664.1"/>
    </source>
</evidence>
<dbReference type="InterPro" id="IPR014825">
    <property type="entry name" value="DNA_alkylation"/>
</dbReference>
<dbReference type="AlphaFoldDB" id="A0A9D2PEC8"/>
<dbReference type="Gene3D" id="1.25.10.90">
    <property type="match status" value="1"/>
</dbReference>
<dbReference type="SUPFAM" id="SSF48371">
    <property type="entry name" value="ARM repeat"/>
    <property type="match status" value="1"/>
</dbReference>
<dbReference type="EMBL" id="DWWL01000076">
    <property type="protein sequence ID" value="HJC48664.1"/>
    <property type="molecule type" value="Genomic_DNA"/>
</dbReference>
<dbReference type="PANTHER" id="PTHR34070">
    <property type="entry name" value="ARMADILLO-TYPE FOLD"/>
    <property type="match status" value="1"/>
</dbReference>
<comment type="caution">
    <text evidence="1">The sequence shown here is derived from an EMBL/GenBank/DDBJ whole genome shotgun (WGS) entry which is preliminary data.</text>
</comment>
<organism evidence="1 2">
    <name type="scientific">Candidatus Lachnoclostridium pullistercoris</name>
    <dbReference type="NCBI Taxonomy" id="2838632"/>
    <lineage>
        <taxon>Bacteria</taxon>
        <taxon>Bacillati</taxon>
        <taxon>Bacillota</taxon>
        <taxon>Clostridia</taxon>
        <taxon>Lachnospirales</taxon>
        <taxon>Lachnospiraceae</taxon>
    </lineage>
</organism>
<evidence type="ECO:0000313" key="2">
    <source>
        <dbReference type="Proteomes" id="UP000823883"/>
    </source>
</evidence>
<dbReference type="Pfam" id="PF08713">
    <property type="entry name" value="DNA_alkylation"/>
    <property type="match status" value="1"/>
</dbReference>
<reference evidence="1" key="2">
    <citation type="submission" date="2021-04" db="EMBL/GenBank/DDBJ databases">
        <authorList>
            <person name="Gilroy R."/>
        </authorList>
    </citation>
    <scope>NUCLEOTIDE SEQUENCE</scope>
    <source>
        <strain evidence="1">CHK183-5548</strain>
    </source>
</reference>
<dbReference type="CDD" id="cd06561">
    <property type="entry name" value="AlkD_like"/>
    <property type="match status" value="1"/>
</dbReference>
<proteinExistence type="predicted"/>
<name>A0A9D2PEC8_9FIRM</name>
<gene>
    <name evidence="1" type="ORF">IAA04_11485</name>
</gene>
<dbReference type="Proteomes" id="UP000823883">
    <property type="component" value="Unassembled WGS sequence"/>
</dbReference>
<dbReference type="PANTHER" id="PTHR34070:SF1">
    <property type="entry name" value="DNA ALKYLATION REPAIR PROTEIN"/>
    <property type="match status" value="1"/>
</dbReference>
<dbReference type="InterPro" id="IPR016024">
    <property type="entry name" value="ARM-type_fold"/>
</dbReference>